<evidence type="ECO:0000313" key="1">
    <source>
        <dbReference type="EMBL" id="QHT82114.1"/>
    </source>
</evidence>
<proteinExistence type="predicted"/>
<protein>
    <submittedName>
        <fullName evidence="1">Uncharacterized protein</fullName>
    </submittedName>
</protein>
<dbReference type="EMBL" id="MN739996">
    <property type="protein sequence ID" value="QHT82114.1"/>
    <property type="molecule type" value="Genomic_DNA"/>
</dbReference>
<dbReference type="AlphaFoldDB" id="A0A6C0HNZ9"/>
<reference evidence="1" key="1">
    <citation type="journal article" date="2020" name="Nature">
        <title>Giant virus diversity and host interactions through global metagenomics.</title>
        <authorList>
            <person name="Schulz F."/>
            <person name="Roux S."/>
            <person name="Paez-Espino D."/>
            <person name="Jungbluth S."/>
            <person name="Walsh D.A."/>
            <person name="Denef V.J."/>
            <person name="McMahon K.D."/>
            <person name="Konstantinidis K.T."/>
            <person name="Eloe-Fadrosh E.A."/>
            <person name="Kyrpides N.C."/>
            <person name="Woyke T."/>
        </authorList>
    </citation>
    <scope>NUCLEOTIDE SEQUENCE</scope>
    <source>
        <strain evidence="1">GVMAG-M-3300023184-160</strain>
    </source>
</reference>
<sequence>MNDSQKLQLHELMKQNNTIDNTQLIRELKHSVLLRENIQRMMDLKHTVQEPELKHRCQEECYFLYEKYTALYHRLYKNRVDMNILDTFLQVLSKIEDGVCTQQEASFEIGTLLKQLYVDPELEKKGPTFKVSKNIQWQEYKQTVLSSTR</sequence>
<accession>A0A6C0HNZ9</accession>
<name>A0A6C0HNZ9_9ZZZZ</name>
<organism evidence="1">
    <name type="scientific">viral metagenome</name>
    <dbReference type="NCBI Taxonomy" id="1070528"/>
    <lineage>
        <taxon>unclassified sequences</taxon>
        <taxon>metagenomes</taxon>
        <taxon>organismal metagenomes</taxon>
    </lineage>
</organism>